<feature type="region of interest" description="Disordered" evidence="1">
    <location>
        <begin position="21"/>
        <end position="48"/>
    </location>
</feature>
<evidence type="ECO:0000313" key="4">
    <source>
        <dbReference type="Proteomes" id="UP001500782"/>
    </source>
</evidence>
<sequence length="48" mass="4925">MIKKSLGILIIALTIVTTACSDSSDDESTHGCSGDPAEVNVCSEGKLN</sequence>
<dbReference type="PROSITE" id="PS51257">
    <property type="entry name" value="PROKAR_LIPOPROTEIN"/>
    <property type="match status" value="1"/>
</dbReference>
<feature type="signal peptide" evidence="2">
    <location>
        <begin position="1"/>
        <end position="19"/>
    </location>
</feature>
<feature type="chain" id="PRO_5045981306" description="Lipoprotein" evidence="2">
    <location>
        <begin position="20"/>
        <end position="48"/>
    </location>
</feature>
<evidence type="ECO:0000256" key="1">
    <source>
        <dbReference type="SAM" id="MobiDB-lite"/>
    </source>
</evidence>
<keyword evidence="2" id="KW-0732">Signal</keyword>
<evidence type="ECO:0008006" key="5">
    <source>
        <dbReference type="Google" id="ProtNLM"/>
    </source>
</evidence>
<gene>
    <name evidence="3" type="ORF">GCM10008967_28190</name>
</gene>
<comment type="caution">
    <text evidence="3">The sequence shown here is derived from an EMBL/GenBank/DDBJ whole genome shotgun (WGS) entry which is preliminary data.</text>
</comment>
<accession>A0ABP3G4X6</accession>
<dbReference type="EMBL" id="BAAADJ010000045">
    <property type="protein sequence ID" value="GAA0336171.1"/>
    <property type="molecule type" value="Genomic_DNA"/>
</dbReference>
<reference evidence="4" key="1">
    <citation type="journal article" date="2019" name="Int. J. Syst. Evol. Microbiol.">
        <title>The Global Catalogue of Microorganisms (GCM) 10K type strain sequencing project: providing services to taxonomists for standard genome sequencing and annotation.</title>
        <authorList>
            <consortium name="The Broad Institute Genomics Platform"/>
            <consortium name="The Broad Institute Genome Sequencing Center for Infectious Disease"/>
            <person name="Wu L."/>
            <person name="Ma J."/>
        </authorList>
    </citation>
    <scope>NUCLEOTIDE SEQUENCE [LARGE SCALE GENOMIC DNA]</scope>
    <source>
        <strain evidence="4">JCM 9731</strain>
    </source>
</reference>
<keyword evidence="4" id="KW-1185">Reference proteome</keyword>
<dbReference type="RefSeq" id="WP_343800108.1">
    <property type="nucleotide sequence ID" value="NZ_BAAADJ010000045.1"/>
</dbReference>
<name>A0ABP3G4X6_9BACI</name>
<evidence type="ECO:0000256" key="2">
    <source>
        <dbReference type="SAM" id="SignalP"/>
    </source>
</evidence>
<organism evidence="3 4">
    <name type="scientific">Bacillus carboniphilus</name>
    <dbReference type="NCBI Taxonomy" id="86663"/>
    <lineage>
        <taxon>Bacteria</taxon>
        <taxon>Bacillati</taxon>
        <taxon>Bacillota</taxon>
        <taxon>Bacilli</taxon>
        <taxon>Bacillales</taxon>
        <taxon>Bacillaceae</taxon>
        <taxon>Bacillus</taxon>
    </lineage>
</organism>
<evidence type="ECO:0000313" key="3">
    <source>
        <dbReference type="EMBL" id="GAA0336171.1"/>
    </source>
</evidence>
<dbReference type="Proteomes" id="UP001500782">
    <property type="component" value="Unassembled WGS sequence"/>
</dbReference>
<proteinExistence type="predicted"/>
<protein>
    <recommendedName>
        <fullName evidence="5">Lipoprotein</fullName>
    </recommendedName>
</protein>